<proteinExistence type="predicted"/>
<gene>
    <name evidence="4" type="ORF">C7419_102646</name>
</gene>
<keyword evidence="5" id="KW-1185">Reference proteome</keyword>
<evidence type="ECO:0000313" key="4">
    <source>
        <dbReference type="EMBL" id="PWK35368.1"/>
    </source>
</evidence>
<feature type="region of interest" description="Disordered" evidence="1">
    <location>
        <begin position="1329"/>
        <end position="1360"/>
    </location>
</feature>
<feature type="compositionally biased region" description="Low complexity" evidence="1">
    <location>
        <begin position="1302"/>
        <end position="1318"/>
    </location>
</feature>
<protein>
    <submittedName>
        <fullName evidence="4">Cobaltochelatase CobN subunit</fullName>
    </submittedName>
</protein>
<feature type="domain" description="CobN/magnesium chelatase" evidence="3">
    <location>
        <begin position="153"/>
        <end position="1234"/>
    </location>
</feature>
<reference evidence="4 5" key="1">
    <citation type="submission" date="2018-05" db="EMBL/GenBank/DDBJ databases">
        <title>Genomic Encyclopedia of Type Strains, Phase IV (KMG-V): Genome sequencing to study the core and pangenomes of soil and plant-associated prokaryotes.</title>
        <authorList>
            <person name="Whitman W."/>
        </authorList>
    </citation>
    <scope>NUCLEOTIDE SEQUENCE [LARGE SCALE GENOMIC DNA]</scope>
    <source>
        <strain evidence="4 5">SLV-132</strain>
    </source>
</reference>
<evidence type="ECO:0000256" key="2">
    <source>
        <dbReference type="SAM" id="Phobius"/>
    </source>
</evidence>
<dbReference type="Pfam" id="PF02514">
    <property type="entry name" value="CobN-Mg_chel"/>
    <property type="match status" value="1"/>
</dbReference>
<dbReference type="InterPro" id="IPR003672">
    <property type="entry name" value="CobN/Mg_chltase"/>
</dbReference>
<feature type="region of interest" description="Disordered" evidence="1">
    <location>
        <begin position="1299"/>
        <end position="1318"/>
    </location>
</feature>
<keyword evidence="2" id="KW-0472">Membrane</keyword>
<accession>A0A316EW15</accession>
<keyword evidence="2" id="KW-0812">Transmembrane</keyword>
<dbReference type="PANTHER" id="PTHR44119">
    <property type="entry name" value="MAGNESIUM-CHELATASE SUBUNIT CHLH, CHLOROPLASTIC"/>
    <property type="match status" value="1"/>
</dbReference>
<dbReference type="CDD" id="cd10150">
    <property type="entry name" value="CobN_like"/>
    <property type="match status" value="1"/>
</dbReference>
<dbReference type="PANTHER" id="PTHR44119:SF4">
    <property type="entry name" value="AEROBIC COBALTOCHELATASE SUBUNIT COBN"/>
    <property type="match status" value="1"/>
</dbReference>
<evidence type="ECO:0000313" key="5">
    <source>
        <dbReference type="Proteomes" id="UP000245754"/>
    </source>
</evidence>
<name>A0A316EW15_9BURK</name>
<evidence type="ECO:0000259" key="3">
    <source>
        <dbReference type="Pfam" id="PF02514"/>
    </source>
</evidence>
<keyword evidence="2" id="KW-1133">Transmembrane helix</keyword>
<dbReference type="EMBL" id="QGGT01000002">
    <property type="protein sequence ID" value="PWK35368.1"/>
    <property type="molecule type" value="Genomic_DNA"/>
</dbReference>
<feature type="transmembrane region" description="Helical" evidence="2">
    <location>
        <begin position="1383"/>
        <end position="1403"/>
    </location>
</feature>
<evidence type="ECO:0000256" key="1">
    <source>
        <dbReference type="SAM" id="MobiDB-lite"/>
    </source>
</evidence>
<dbReference type="Proteomes" id="UP000245754">
    <property type="component" value="Unassembled WGS sequence"/>
</dbReference>
<feature type="compositionally biased region" description="Low complexity" evidence="1">
    <location>
        <begin position="1346"/>
        <end position="1360"/>
    </location>
</feature>
<sequence>MPRASLPPRSVPVSALRQARAIPLAAFSPLLALVLCLLIVVTNTSFAAPVRILVITPNTHLLPAAEAAFRAKYAHAEAIAEIEFSATASDPAQIARADVIQTWYVPSAMQRAIAPAMRAAHARGALLLATPTPDAEAAWGVRVDAARNDAARQYWEAGGADNVAGFFAYASAQRGAAIDVPAVRPAPAAGIYHPRATRPFESLDAYLAWYRDQGRPEGGMPADAPLVALAFYATNYRQRDLAHIDTLIAALERQGVRVVPVFGWPLSSLDAYLTTNGATKGGAKASPISLLLALNLTIPRAQDKDWLAAHRIRVMNLIATRDSRAAWAGDVRGIPGDRVPLLVTAPERAGATEPILFATQEDVDGARASAAVPERVDAIIGRVQRWLALRAKPAADRRVAILYYNNPPGRGNIGASYLATLPSLTAILERLRTAGYRTGTHLPDTATLTRLLEANGRNVETWSPGELDAMARAGHVTLLPVSQYRKWFDELPPAFRDAVTRAWGPPERNPLMLTRAGSSDPEPAFVIPGLRFGNLFVGPQPLRSTFARAQDTSHDLLTPPPHSYIAAYLWYRHAFGADAVVHVGRHGTLEWLPGKQVGLSGDDSAEVLLGGLPNPYVYIQDGGGEAIQAKRRSAAVLVSHLSPLLANAGQPPALAQLDTAIEQEAATRDASPELAREYRAQAIAQVRELGLDKQLGLDPNAPWDTIEPTIHAFLHRVEAEPVPLGIHALGEMPPLREQEDALATMLAARFSPAQARAIGAPRLREWAAALVAGREPSLDGLEASNNDTEAAGAAIATARTWLADLRISPSRELDGLVTVLSGDYLPSGPLGDPVRTPDSLPTGRNLHAFDGAQIPTRAAWALGKTMAEQTLARYRKENGTLPESVSMVLWYGETERHQGAMEAEAMYLMGVTPVWNARGIVEDVKLIPDSELGRPRVNVVLTISGIYRDGFGDKVALLDKAARLAAAAGDNAISRHDRAVKDALIAQGADADKASRLARARVFAAAPGSYAIGVQQMVEQSRDVQPPAGDAQPGTHGNRNALAELYLHAMNHAYSAEGWGDTGPAALASHLRGNQAVLFSRTSTLYGALDNDDTYQYAGGLVAATRAVTGQAPPLWLHNLRTAGDARTVDARTWLATELNARQWNPKWIVAMQRSGYAGAREIQREVEHLYGFQATVPEQMSGTFWQRTYDVYVADSLRLGMDRFFRASNPHAMQAMLARLIEVDRQGSYRFSERERAELLRRYAASVRHDGLSCTANTCGNPVLMAHIGRTLRQARVDPATMHDVGRQFAAAMVADPRPDATTQTATQTTTQTTTQTAPMHVVRAPATPHASPAFRPTPSLPRDASSTPTPAVSTPAAPIQGIRLEPVTPAAASPSPVAAPWRLGALAFTLLAFLMGAAAAWRRTVR</sequence>
<comment type="caution">
    <text evidence="4">The sequence shown here is derived from an EMBL/GenBank/DDBJ whole genome shotgun (WGS) entry which is preliminary data.</text>
</comment>
<organism evidence="4 5">
    <name type="scientific">Cupriavidus plantarum</name>
    <dbReference type="NCBI Taxonomy" id="942865"/>
    <lineage>
        <taxon>Bacteria</taxon>
        <taxon>Pseudomonadati</taxon>
        <taxon>Pseudomonadota</taxon>
        <taxon>Betaproteobacteria</taxon>
        <taxon>Burkholderiales</taxon>
        <taxon>Burkholderiaceae</taxon>
        <taxon>Cupriavidus</taxon>
    </lineage>
</organism>